<sequence length="78" mass="8896">MSKNKYILLNEVKKSDSAKNAQKQIDQISSNESLYSNDKKTQIRQNKSNLIQTVLNELGNFKDSHMNLTSNGHLLESE</sequence>
<accession>A0A0K0EW50</accession>
<proteinExistence type="predicted"/>
<dbReference type="Proteomes" id="UP000035680">
    <property type="component" value="Unassembled WGS sequence"/>
</dbReference>
<organism evidence="1 2">
    <name type="scientific">Strongyloides venezuelensis</name>
    <name type="common">Threadworm</name>
    <dbReference type="NCBI Taxonomy" id="75913"/>
    <lineage>
        <taxon>Eukaryota</taxon>
        <taxon>Metazoa</taxon>
        <taxon>Ecdysozoa</taxon>
        <taxon>Nematoda</taxon>
        <taxon>Chromadorea</taxon>
        <taxon>Rhabditida</taxon>
        <taxon>Tylenchina</taxon>
        <taxon>Panagrolaimomorpha</taxon>
        <taxon>Strongyloidoidea</taxon>
        <taxon>Strongyloididae</taxon>
        <taxon>Strongyloides</taxon>
    </lineage>
</organism>
<dbReference type="AlphaFoldDB" id="A0A0K0EW50"/>
<name>A0A0K0EW50_STRVS</name>
<evidence type="ECO:0000313" key="1">
    <source>
        <dbReference type="Proteomes" id="UP000035680"/>
    </source>
</evidence>
<reference evidence="1" key="1">
    <citation type="submission" date="2014-07" db="EMBL/GenBank/DDBJ databases">
        <authorList>
            <person name="Martin A.A"/>
            <person name="De Silva N."/>
        </authorList>
    </citation>
    <scope>NUCLEOTIDE SEQUENCE</scope>
</reference>
<protein>
    <submittedName>
        <fullName evidence="2">Uncharacterized protein</fullName>
    </submittedName>
</protein>
<dbReference type="WBParaSite" id="SVE_0074900.1">
    <property type="protein sequence ID" value="SVE_0074900.1"/>
    <property type="gene ID" value="SVE_0074900"/>
</dbReference>
<keyword evidence="1" id="KW-1185">Reference proteome</keyword>
<evidence type="ECO:0000313" key="2">
    <source>
        <dbReference type="WBParaSite" id="SVE_0074900.1"/>
    </source>
</evidence>
<reference evidence="2" key="2">
    <citation type="submission" date="2015-08" db="UniProtKB">
        <authorList>
            <consortium name="WormBaseParasite"/>
        </authorList>
    </citation>
    <scope>IDENTIFICATION</scope>
</reference>